<organism evidence="1 2">
    <name type="scientific">Romboutsia maritimum</name>
    <dbReference type="NCBI Taxonomy" id="2020948"/>
    <lineage>
        <taxon>Bacteria</taxon>
        <taxon>Bacillati</taxon>
        <taxon>Bacillota</taxon>
        <taxon>Clostridia</taxon>
        <taxon>Peptostreptococcales</taxon>
        <taxon>Peptostreptococcaceae</taxon>
        <taxon>Romboutsia</taxon>
    </lineage>
</organism>
<name>A0A371IVZ2_9FIRM</name>
<protein>
    <submittedName>
        <fullName evidence="1">Uncharacterized protein</fullName>
    </submittedName>
</protein>
<dbReference type="EMBL" id="NOJZ02000001">
    <property type="protein sequence ID" value="RDY24651.1"/>
    <property type="molecule type" value="Genomic_DNA"/>
</dbReference>
<dbReference type="RefSeq" id="WP_095404989.1">
    <property type="nucleotide sequence ID" value="NZ_NOJZ02000001.1"/>
</dbReference>
<dbReference type="AlphaFoldDB" id="A0A371IVZ2"/>
<keyword evidence="2" id="KW-1185">Reference proteome</keyword>
<proteinExistence type="predicted"/>
<accession>A0A371IVZ2</accession>
<dbReference type="Proteomes" id="UP000243494">
    <property type="component" value="Unassembled WGS sequence"/>
</dbReference>
<reference evidence="1 2" key="1">
    <citation type="journal article" date="2017" name="Genome Announc.">
        <title>Draft Genome Sequence of Romboutsia maritimum sp. nov. Strain CCRI-22766(T), Isolated from Coastal Estuarine Mud.</title>
        <authorList>
            <person name="Maheux A.F."/>
            <person name="Boudreau D.K."/>
            <person name="Berube E."/>
            <person name="Boissinot M."/>
            <person name="Raymond F."/>
            <person name="Brodeur S."/>
            <person name="Corbeil J."/>
            <person name="Brightwell G."/>
            <person name="Broda D."/>
            <person name="Omar R.F."/>
            <person name="Bergeron M.G."/>
        </authorList>
    </citation>
    <scope>NUCLEOTIDE SEQUENCE [LARGE SCALE GENOMIC DNA]</scope>
    <source>
        <strain evidence="1 2">CCRI-22766</strain>
    </source>
</reference>
<evidence type="ECO:0000313" key="2">
    <source>
        <dbReference type="Proteomes" id="UP000243494"/>
    </source>
</evidence>
<dbReference type="OrthoDB" id="9957213at2"/>
<gene>
    <name evidence="1" type="ORF">CHF27_000170</name>
</gene>
<evidence type="ECO:0000313" key="1">
    <source>
        <dbReference type="EMBL" id="RDY24651.1"/>
    </source>
</evidence>
<comment type="caution">
    <text evidence="1">The sequence shown here is derived from an EMBL/GenBank/DDBJ whole genome shotgun (WGS) entry which is preliminary data.</text>
</comment>
<sequence length="254" mass="29544">MNKDNYINESIKKLEIFSDSLSKIIRHPLILDENYNLTTDIKSNQNSLDYCELWTFIKYILIGWDENDPTISIEIDFISSNGLINELSEFLEELLCSSYIKNCAIKHEIKKFLCLLNCLESTIENINCNPNCKHLIGKLFCELVKIIIKLIDIIAKLIVLLIFCHNNSECNSNKNTVNSSFCHCLIHDLSKELSDLQKILDELGCLAIDFIKCSIKKCNFCKDDDCYNKKCTPEYRNPCDTQYDEHCNCYNKRY</sequence>